<accession>A0A1Q6DT29</accession>
<proteinExistence type="predicted"/>
<protein>
    <submittedName>
        <fullName evidence="1">P-loop ATPase/GTPase</fullName>
    </submittedName>
</protein>
<gene>
    <name evidence="1" type="ORF">BTN85_2175</name>
</gene>
<dbReference type="EMBL" id="MSDW01000002">
    <property type="protein sequence ID" value="OKY77524.1"/>
    <property type="molecule type" value="Genomic_DNA"/>
</dbReference>
<organism evidence="1 2">
    <name type="scientific">Methanohalarchaeum thermophilum</name>
    <dbReference type="NCBI Taxonomy" id="1903181"/>
    <lineage>
        <taxon>Archaea</taxon>
        <taxon>Methanobacteriati</taxon>
        <taxon>Methanobacteriota</taxon>
        <taxon>Methanonatronarchaeia</taxon>
        <taxon>Methanonatronarchaeales</taxon>
        <taxon>Methanonatronarchaeaceae</taxon>
        <taxon>Candidatus Methanohalarchaeum</taxon>
    </lineage>
</organism>
<dbReference type="AlphaFoldDB" id="A0A1Q6DT29"/>
<dbReference type="Proteomes" id="UP000185744">
    <property type="component" value="Unassembled WGS sequence"/>
</dbReference>
<evidence type="ECO:0000313" key="2">
    <source>
        <dbReference type="Proteomes" id="UP000185744"/>
    </source>
</evidence>
<comment type="caution">
    <text evidence="1">The sequence shown here is derived from an EMBL/GenBank/DDBJ whole genome shotgun (WGS) entry which is preliminary data.</text>
</comment>
<name>A0A1Q6DT29_METT1</name>
<evidence type="ECO:0000313" key="1">
    <source>
        <dbReference type="EMBL" id="OKY77524.1"/>
    </source>
</evidence>
<keyword evidence="2" id="KW-1185">Reference proteome</keyword>
<sequence length="271" mass="30911">MDVVLINGLRESAGKTTTTLGLHENLSQNRDVNLFKPLAGNDYWYDHDLVVESLEKGTIYGHDARELSKQTGNNPLTVNPFHRLWCPPQVLGKKSTTQNRYHILDRVKVDEEQIIIENKDIEIPKKIEEKLNPENRLSYSGMSELNDFIEENYLSSIKSAADHLMDCDLLLVESYSQVAIPSNIGNIDAVVTVEPGKAYIMEGSRYMDAENMQKGIYQEKGINETNSRRVLEMLNPEEIQLKPSTTKNHKPKAKTYKQLTKKIKNHLNSNK</sequence>
<reference evidence="1" key="1">
    <citation type="submission" date="2016-12" db="EMBL/GenBank/DDBJ databases">
        <title>Discovery of methanogenic haloarchaea.</title>
        <authorList>
            <person name="Sorokin D.Y."/>
            <person name="Makarova K.S."/>
            <person name="Abbas B."/>
            <person name="Ferrer M."/>
            <person name="Golyshin P.N."/>
        </authorList>
    </citation>
    <scope>NUCLEOTIDE SEQUENCE [LARGE SCALE GENOMIC DNA]</scope>
    <source>
        <strain evidence="1">HMET1</strain>
    </source>
</reference>
<dbReference type="InParanoid" id="A0A1Q6DT29"/>